<keyword evidence="2" id="KW-0472">Membrane</keyword>
<feature type="compositionally biased region" description="Basic and acidic residues" evidence="1">
    <location>
        <begin position="448"/>
        <end position="466"/>
    </location>
</feature>
<evidence type="ECO:0000256" key="1">
    <source>
        <dbReference type="SAM" id="MobiDB-lite"/>
    </source>
</evidence>
<accession>A0A543I2G3</accession>
<feature type="region of interest" description="Disordered" evidence="1">
    <location>
        <begin position="72"/>
        <end position="124"/>
    </location>
</feature>
<keyword evidence="2" id="KW-1133">Transmembrane helix</keyword>
<name>A0A543I2G3_9MICO</name>
<keyword evidence="2" id="KW-0812">Transmembrane</keyword>
<dbReference type="AlphaFoldDB" id="A0A543I2G3"/>
<feature type="compositionally biased region" description="Basic and acidic residues" evidence="1">
    <location>
        <begin position="72"/>
        <end position="117"/>
    </location>
</feature>
<proteinExistence type="predicted"/>
<evidence type="ECO:0000313" key="3">
    <source>
        <dbReference type="EMBL" id="TQM64660.1"/>
    </source>
</evidence>
<feature type="compositionally biased region" description="Basic and acidic residues" evidence="1">
    <location>
        <begin position="228"/>
        <end position="282"/>
    </location>
</feature>
<feature type="compositionally biased region" description="Low complexity" evidence="1">
    <location>
        <begin position="211"/>
        <end position="223"/>
    </location>
</feature>
<comment type="caution">
    <text evidence="3">The sequence shown here is derived from an EMBL/GenBank/DDBJ whole genome shotgun (WGS) entry which is preliminary data.</text>
</comment>
<evidence type="ECO:0000256" key="2">
    <source>
        <dbReference type="SAM" id="Phobius"/>
    </source>
</evidence>
<keyword evidence="4" id="KW-1185">Reference proteome</keyword>
<reference evidence="3 4" key="1">
    <citation type="submission" date="2019-06" db="EMBL/GenBank/DDBJ databases">
        <title>Genome sequencing of plant associated microbes to promote plant fitness in Sorghum bicolor and Oryza sativa.</title>
        <authorList>
            <person name="Coleman-Derr D."/>
        </authorList>
    </citation>
    <scope>NUCLEOTIDE SEQUENCE [LARGE SCALE GENOMIC DNA]</scope>
    <source>
        <strain evidence="3 4">KV-663</strain>
    </source>
</reference>
<dbReference type="RefSeq" id="WP_141842270.1">
    <property type="nucleotide sequence ID" value="NZ_VFPM01000001.1"/>
</dbReference>
<dbReference type="OrthoDB" id="4871889at2"/>
<organism evidence="3 4">
    <name type="scientific">Humibacillus xanthopallidus</name>
    <dbReference type="NCBI Taxonomy" id="412689"/>
    <lineage>
        <taxon>Bacteria</taxon>
        <taxon>Bacillati</taxon>
        <taxon>Actinomycetota</taxon>
        <taxon>Actinomycetes</taxon>
        <taxon>Micrococcales</taxon>
        <taxon>Intrasporangiaceae</taxon>
        <taxon>Humibacillus</taxon>
    </lineage>
</organism>
<feature type="region of interest" description="Disordered" evidence="1">
    <location>
        <begin position="185"/>
        <end position="475"/>
    </location>
</feature>
<dbReference type="EMBL" id="VFPM01000001">
    <property type="protein sequence ID" value="TQM64660.1"/>
    <property type="molecule type" value="Genomic_DNA"/>
</dbReference>
<protein>
    <submittedName>
        <fullName evidence="3">Uncharacterized protein</fullName>
    </submittedName>
</protein>
<dbReference type="Proteomes" id="UP000316747">
    <property type="component" value="Unassembled WGS sequence"/>
</dbReference>
<feature type="transmembrane region" description="Helical" evidence="2">
    <location>
        <begin position="6"/>
        <end position="28"/>
    </location>
</feature>
<feature type="compositionally biased region" description="Low complexity" evidence="1">
    <location>
        <begin position="293"/>
        <end position="313"/>
    </location>
</feature>
<gene>
    <name evidence="3" type="ORF">FBY41_1035</name>
</gene>
<sequence>MSDTTKLILAIVVVVVVVAVIISLFMNARKRRELEHRRFEAGELRARIDEHAPHLQQTADRASVTGAIAADARTEAERTAAEAERKAAEARQLEEQAQEKAAEARRLEEHAQKHAAEAAEAQSSLVELERNADLIDPDVRTDAEGYRLDESGQRLPGQDPEGAAHAAPVVATGAAAAAASAPFLRDDDEPDLADAENPFATNASHEEAETADASTDSAWDDSTVGTETVDHTPHESRDDVSNDDTTTRDETARDETARDQTARDETARDETARDETARDESTARATSETDWEGSSATGAAAAAGTGAAVGWAARSDDEDDRTDAAPSDDTAPSGTDAAPSDDTAPSGTDADQGPVEPEYDDHGLLVRDDTEETVSVPALEDRADYVSEQGTPDDDPGDHRGQPWATTSGTPAPEPETDPQTGAEEGQATEGALGSRMDPSTETEIDGGADHADDSDVSDDSVHDEPQQSGPRVSTFEEVVDGGFGIGSAAPLEGGVQPLGHEVKASRDGNTFLLPGDEGYDDAQPDVWFYNEESARRAGFRKQGE</sequence>
<evidence type="ECO:0000313" key="4">
    <source>
        <dbReference type="Proteomes" id="UP000316747"/>
    </source>
</evidence>